<dbReference type="AlphaFoldDB" id="A0A097R5E8"/>
<feature type="domain" description="YagK/YfjJ C-terminal" evidence="1">
    <location>
        <begin position="28"/>
        <end position="206"/>
    </location>
</feature>
<dbReference type="InterPro" id="IPR057271">
    <property type="entry name" value="YagK_YfjJ_C"/>
</dbReference>
<dbReference type="Proteomes" id="UP000029986">
    <property type="component" value="Chromosome"/>
</dbReference>
<dbReference type="Pfam" id="PF11726">
    <property type="entry name" value="YagK_YfjJ_C"/>
    <property type="match status" value="1"/>
</dbReference>
<dbReference type="KEGG" id="hav:AT03_17115"/>
<dbReference type="OrthoDB" id="5701642at2"/>
<gene>
    <name evidence="2" type="ORF">AT03_17115</name>
</gene>
<keyword evidence="3" id="KW-1185">Reference proteome</keyword>
<dbReference type="RefSeq" id="WP_025800146.1">
    <property type="nucleotide sequence ID" value="NZ_CP009706.1"/>
</dbReference>
<organism evidence="2 3">
    <name type="scientific">Hafnia alvei FB1</name>
    <dbReference type="NCBI Taxonomy" id="1453496"/>
    <lineage>
        <taxon>Bacteria</taxon>
        <taxon>Pseudomonadati</taxon>
        <taxon>Pseudomonadota</taxon>
        <taxon>Gammaproteobacteria</taxon>
        <taxon>Enterobacterales</taxon>
        <taxon>Hafniaceae</taxon>
        <taxon>Hafnia</taxon>
    </lineage>
</organism>
<evidence type="ECO:0000313" key="3">
    <source>
        <dbReference type="Proteomes" id="UP000029986"/>
    </source>
</evidence>
<name>A0A097R5E8_HAFAL</name>
<evidence type="ECO:0000313" key="2">
    <source>
        <dbReference type="EMBL" id="AIU73943.1"/>
    </source>
</evidence>
<dbReference type="eggNOG" id="ENOG5032T6W">
    <property type="taxonomic scope" value="Bacteria"/>
</dbReference>
<dbReference type="HOGENOM" id="CLU_086947_0_0_6"/>
<dbReference type="PATRIC" id="fig|1453496.5.peg.3517"/>
<accession>A0A097R5E8</accession>
<evidence type="ECO:0000259" key="1">
    <source>
        <dbReference type="Pfam" id="PF11726"/>
    </source>
</evidence>
<proteinExistence type="predicted"/>
<reference evidence="2 3" key="1">
    <citation type="journal article" date="2014" name="Gut Pathog.">
        <title>Gene clusters of Hafnia alvei strain FB1 important in survival and pathogenesis: a draft genome perspective.</title>
        <authorList>
            <person name="Tan J.Y."/>
            <person name="Yin W.F."/>
            <person name="Chan K.G."/>
        </authorList>
    </citation>
    <scope>NUCLEOTIDE SEQUENCE [LARGE SCALE GENOMIC DNA]</scope>
    <source>
        <strain evidence="2 3">FB1</strain>
    </source>
</reference>
<protein>
    <recommendedName>
        <fullName evidence="1">YagK/YfjJ C-terminal domain-containing protein</fullName>
    </recommendedName>
</protein>
<sequence>MEDYSERYGDMSEEYLKRIQESISKAQQEYPRLLAVRVDFRLPLSRDKLEKAKIDSSVITRCMKSLKERIKADLKRKKKAGKRTYPCRLRYVWVREFNLEGKKHYHALLLLNKDAYFHPGDYNKESGTLASMIAGAWVSALGLSYPADRGLVHFPTNGYYHLNSKGQKEFITQMNTKMDELMFRSAYLAKLRSKSSEDDERNFGCSQN</sequence>
<dbReference type="EMBL" id="CP009706">
    <property type="protein sequence ID" value="AIU73943.1"/>
    <property type="molecule type" value="Genomic_DNA"/>
</dbReference>